<reference evidence="4 5" key="1">
    <citation type="submission" date="2020-08" db="EMBL/GenBank/DDBJ databases">
        <title>Bridging the membrane lipid divide: bacteria of the FCB group superphylum have the potential to synthesize archaeal ether lipids.</title>
        <authorList>
            <person name="Villanueva L."/>
            <person name="Von Meijenfeldt F.A.B."/>
            <person name="Westbye A.B."/>
            <person name="Yadav S."/>
            <person name="Hopmans E.C."/>
            <person name="Dutilh B.E."/>
            <person name="Sinninghe Damste J.S."/>
        </authorList>
    </citation>
    <scope>NUCLEOTIDE SEQUENCE [LARGE SCALE GENOMIC DNA]</scope>
    <source>
        <strain evidence="4">NIOZ-UU100</strain>
    </source>
</reference>
<accession>A0A8J6P574</accession>
<dbReference type="InterPro" id="IPR013766">
    <property type="entry name" value="Thioredoxin_domain"/>
</dbReference>
<proteinExistence type="predicted"/>
<dbReference type="PROSITE" id="PS51352">
    <property type="entry name" value="THIOREDOXIN_2"/>
    <property type="match status" value="1"/>
</dbReference>
<dbReference type="PANTHER" id="PTHR42852">
    <property type="entry name" value="THIOL:DISULFIDE INTERCHANGE PROTEIN DSBE"/>
    <property type="match status" value="1"/>
</dbReference>
<evidence type="ECO:0000313" key="5">
    <source>
        <dbReference type="Proteomes" id="UP000654401"/>
    </source>
</evidence>
<dbReference type="GO" id="GO:0016209">
    <property type="term" value="F:antioxidant activity"/>
    <property type="evidence" value="ECO:0007669"/>
    <property type="project" value="InterPro"/>
</dbReference>
<dbReference type="PROSITE" id="PS00194">
    <property type="entry name" value="THIOREDOXIN_1"/>
    <property type="match status" value="1"/>
</dbReference>
<feature type="domain" description="Thioredoxin" evidence="3">
    <location>
        <begin position="25"/>
        <end position="167"/>
    </location>
</feature>
<dbReference type="SUPFAM" id="SSF52833">
    <property type="entry name" value="Thioredoxin-like"/>
    <property type="match status" value="1"/>
</dbReference>
<dbReference type="PANTHER" id="PTHR42852:SF13">
    <property type="entry name" value="PROTEIN DIPZ"/>
    <property type="match status" value="1"/>
</dbReference>
<keyword evidence="1" id="KW-0676">Redox-active center</keyword>
<evidence type="ECO:0000256" key="1">
    <source>
        <dbReference type="ARBA" id="ARBA00023284"/>
    </source>
</evidence>
<dbReference type="Proteomes" id="UP000654401">
    <property type="component" value="Unassembled WGS sequence"/>
</dbReference>
<sequence length="167" mass="19153">MKRLWAVLLLSIVSLSVAAEKIDGKNVWSELPPFVLLDNADNERNLSEWRGKVLMVNFFATWCAPCRYEVPHLIKLQEEYGPQGLQIIGIGFDEGKKVKNYARSLEITYPVLVADPEQHPTLMKRWGNETGVIPYLFVVDQDGTVSMSQNGSFSERHFEWFVRPLLK</sequence>
<dbReference type="InterPro" id="IPR050553">
    <property type="entry name" value="Thioredoxin_ResA/DsbE_sf"/>
</dbReference>
<dbReference type="EMBL" id="JACNFK010000030">
    <property type="protein sequence ID" value="MBC8519950.1"/>
    <property type="molecule type" value="Genomic_DNA"/>
</dbReference>
<dbReference type="AlphaFoldDB" id="A0A8J6P574"/>
<feature type="chain" id="PRO_5035322594" evidence="2">
    <location>
        <begin position="19"/>
        <end position="167"/>
    </location>
</feature>
<evidence type="ECO:0000259" key="3">
    <source>
        <dbReference type="PROSITE" id="PS51352"/>
    </source>
</evidence>
<dbReference type="Pfam" id="PF00578">
    <property type="entry name" value="AhpC-TSA"/>
    <property type="match status" value="1"/>
</dbReference>
<dbReference type="Gene3D" id="3.40.30.10">
    <property type="entry name" value="Glutaredoxin"/>
    <property type="match status" value="1"/>
</dbReference>
<dbReference type="CDD" id="cd02966">
    <property type="entry name" value="TlpA_like_family"/>
    <property type="match status" value="1"/>
</dbReference>
<keyword evidence="2" id="KW-0732">Signal</keyword>
<comment type="caution">
    <text evidence="4">The sequence shown here is derived from an EMBL/GenBank/DDBJ whole genome shotgun (WGS) entry which is preliminary data.</text>
</comment>
<name>A0A8J6P574_9GAMM</name>
<organism evidence="4 5">
    <name type="scientific">Candidatus Thiopontia autotrophica</name>
    <dbReference type="NCBI Taxonomy" id="2841688"/>
    <lineage>
        <taxon>Bacteria</taxon>
        <taxon>Pseudomonadati</taxon>
        <taxon>Pseudomonadota</taxon>
        <taxon>Gammaproteobacteria</taxon>
        <taxon>Candidatus Thiopontia</taxon>
    </lineage>
</organism>
<dbReference type="InterPro" id="IPR017937">
    <property type="entry name" value="Thioredoxin_CS"/>
</dbReference>
<evidence type="ECO:0000313" key="4">
    <source>
        <dbReference type="EMBL" id="MBC8519950.1"/>
    </source>
</evidence>
<dbReference type="InterPro" id="IPR036249">
    <property type="entry name" value="Thioredoxin-like_sf"/>
</dbReference>
<evidence type="ECO:0000256" key="2">
    <source>
        <dbReference type="SAM" id="SignalP"/>
    </source>
</evidence>
<gene>
    <name evidence="4" type="ORF">H8D24_06055</name>
</gene>
<protein>
    <submittedName>
        <fullName evidence="4">TlpA family protein disulfide reductase</fullName>
    </submittedName>
</protein>
<dbReference type="GO" id="GO:0015036">
    <property type="term" value="F:disulfide oxidoreductase activity"/>
    <property type="evidence" value="ECO:0007669"/>
    <property type="project" value="UniProtKB-ARBA"/>
</dbReference>
<feature type="signal peptide" evidence="2">
    <location>
        <begin position="1"/>
        <end position="18"/>
    </location>
</feature>
<dbReference type="InterPro" id="IPR000866">
    <property type="entry name" value="AhpC/TSA"/>
</dbReference>